<feature type="compositionally biased region" description="Polar residues" evidence="1">
    <location>
        <begin position="189"/>
        <end position="198"/>
    </location>
</feature>
<accession>A0A2R6S3Y3</accession>
<dbReference type="EMBL" id="MLYV02000089">
    <property type="protein sequence ID" value="PSS36986.1"/>
    <property type="molecule type" value="Genomic_DNA"/>
</dbReference>
<sequence length="565" mass="61451">MASSSRLAPIAVVQRARPQSDVFKPRFPKDPFVAGNVREPWFIRPDALPSITSSSRRDAILVLGAPTSKDLDVLLSSKHLSNSLLIIASHQTLAIPHTALPTVRILRLSEPLAIEHAGAVRFVNVLEWAERVARLWRKHGGFGAVELLEDSDGQEHLPTHSLLCSRESYSTPPSPRASATHLAVDPRASSASHLSTDARSYRPRTLSRFLSRTRVPSLPDVDPSQRPFDGLINFLPKDISDKALLKQSILVTTISRPFLTATISRSADRARRKSTMSSRSSASVYLPPTPPYQSGEFLCTAPLPPMKAHLVHVLPGEARSFNSFARSKLVQSLESFLISFAYPTSLSMVNSSDDTDRPRPYIMTSSSVGERITPNSSKASAGSPYSSWSSDFSLTELVLCGSLDGDDPQLQGTRVVARASPRAYLSRAMDIVVLPEDVPLPPAVLVSQSEPFPTINLGHAGNRNNRHSSLSSSSLRSLPLTPSVRSISTGSPLARGERIINLNGLPTPPDSDESGVECGNEDLREYSRKTIGSSSPAVIVSDTTSGQSKSKSLRWKFWKRSVSIC</sequence>
<evidence type="ECO:0000256" key="1">
    <source>
        <dbReference type="SAM" id="MobiDB-lite"/>
    </source>
</evidence>
<dbReference type="OrthoDB" id="3265311at2759"/>
<feature type="region of interest" description="Disordered" evidence="1">
    <location>
        <begin position="456"/>
        <end position="476"/>
    </location>
</feature>
<keyword evidence="3" id="KW-1185">Reference proteome</keyword>
<evidence type="ECO:0000313" key="3">
    <source>
        <dbReference type="Proteomes" id="UP000186601"/>
    </source>
</evidence>
<dbReference type="Proteomes" id="UP000186601">
    <property type="component" value="Unassembled WGS sequence"/>
</dbReference>
<dbReference type="STRING" id="98765.A0A2R6S3Y3"/>
<reference evidence="2 3" key="1">
    <citation type="submission" date="2018-02" db="EMBL/GenBank/DDBJ databases">
        <title>Genome sequence of the basidiomycete white-rot fungus Phlebia centrifuga.</title>
        <authorList>
            <person name="Granchi Z."/>
            <person name="Peng M."/>
            <person name="de Vries R.P."/>
            <person name="Hilden K."/>
            <person name="Makela M.R."/>
            <person name="Grigoriev I."/>
            <person name="Riley R."/>
        </authorList>
    </citation>
    <scope>NUCLEOTIDE SEQUENCE [LARGE SCALE GENOMIC DNA]</scope>
    <source>
        <strain evidence="2 3">FBCC195</strain>
    </source>
</reference>
<name>A0A2R6S3Y3_9APHY</name>
<protein>
    <submittedName>
        <fullName evidence="2">Uncharacterized protein</fullName>
    </submittedName>
</protein>
<dbReference type="AlphaFoldDB" id="A0A2R6S3Y3"/>
<evidence type="ECO:0000313" key="2">
    <source>
        <dbReference type="EMBL" id="PSS36986.1"/>
    </source>
</evidence>
<feature type="region of interest" description="Disordered" evidence="1">
    <location>
        <begin position="165"/>
        <end position="199"/>
    </location>
</feature>
<proteinExistence type="predicted"/>
<comment type="caution">
    <text evidence="2">The sequence shown here is derived from an EMBL/GenBank/DDBJ whole genome shotgun (WGS) entry which is preliminary data.</text>
</comment>
<organism evidence="2 3">
    <name type="scientific">Hermanssonia centrifuga</name>
    <dbReference type="NCBI Taxonomy" id="98765"/>
    <lineage>
        <taxon>Eukaryota</taxon>
        <taxon>Fungi</taxon>
        <taxon>Dikarya</taxon>
        <taxon>Basidiomycota</taxon>
        <taxon>Agaricomycotina</taxon>
        <taxon>Agaricomycetes</taxon>
        <taxon>Polyporales</taxon>
        <taxon>Meruliaceae</taxon>
        <taxon>Hermanssonia</taxon>
    </lineage>
</organism>
<gene>
    <name evidence="2" type="ORF">PHLCEN_2v1202</name>
</gene>